<keyword evidence="9" id="KW-1185">Reference proteome</keyword>
<evidence type="ECO:0000256" key="4">
    <source>
        <dbReference type="ARBA" id="ARBA00022801"/>
    </source>
</evidence>
<dbReference type="Pfam" id="PF07687">
    <property type="entry name" value="M20_dimer"/>
    <property type="match status" value="1"/>
</dbReference>
<dbReference type="NCBIfam" id="NF006402">
    <property type="entry name" value="PRK08651.1-5"/>
    <property type="match status" value="1"/>
</dbReference>
<comment type="caution">
    <text evidence="8">The sequence shown here is derived from an EMBL/GenBank/DDBJ whole genome shotgun (WGS) entry which is preliminary data.</text>
</comment>
<comment type="similarity">
    <text evidence="2">Belongs to the peptidase M20A family.</text>
</comment>
<feature type="region of interest" description="Disordered" evidence="6">
    <location>
        <begin position="207"/>
        <end position="239"/>
    </location>
</feature>
<keyword evidence="5" id="KW-0862">Zinc</keyword>
<sequence>MAFDIPSFHRKAVETPSHESVSEMRALLVDTLEDNGESPEVDDLGNVVATRGEGDGAHLLLNTHIDTVPPHLPYERRAERPGDERVDGSGDEGDGDVVCGRGACDAKGPLAALLDAFLTVEPDDGRVTLAVSIDEETTQTGGAHLAETVDADGYIVGEPTGLDVCTAAKGQFEGTVTIRGESAHAADPGSGLNAIRAAAPILQAMESYDDSEARSASGPASGDDGEPRASGPDDHETLGRPILTASMIEGGEATNQVPAECTITFDRRSVPPETSESFCDDLRAHLDQWLPAEMGLAVELIRPDTPFPEAFATDPETDLVRTLQDASGGAVRPFGAATEASYFAEHGPTVVFGPGDLSDEVGAVAHSKREYVRLSDVRTAARAVRETVERLV</sequence>
<organism evidence="8 9">
    <name type="scientific">Haloarcula salina</name>
    <dbReference type="NCBI Taxonomy" id="1429914"/>
    <lineage>
        <taxon>Archaea</taxon>
        <taxon>Methanobacteriati</taxon>
        <taxon>Methanobacteriota</taxon>
        <taxon>Stenosarchaea group</taxon>
        <taxon>Halobacteria</taxon>
        <taxon>Halobacteriales</taxon>
        <taxon>Haloarculaceae</taxon>
        <taxon>Haloarcula</taxon>
    </lineage>
</organism>
<dbReference type="PANTHER" id="PTHR43808">
    <property type="entry name" value="ACETYLORNITHINE DEACETYLASE"/>
    <property type="match status" value="1"/>
</dbReference>
<dbReference type="InterPro" id="IPR036264">
    <property type="entry name" value="Bact_exopeptidase_dim_dom"/>
</dbReference>
<reference evidence="8" key="1">
    <citation type="submission" date="2021-06" db="EMBL/GenBank/DDBJ databases">
        <title>New haloarchaea isolates fom saline soil.</title>
        <authorList>
            <person name="Duran-Viseras A."/>
            <person name="Sanchez-Porro C.S."/>
            <person name="Ventosa A."/>
        </authorList>
    </citation>
    <scope>NUCLEOTIDE SEQUENCE</scope>
    <source>
        <strain evidence="8">JCM 18369</strain>
    </source>
</reference>
<keyword evidence="3" id="KW-0479">Metal-binding</keyword>
<feature type="compositionally biased region" description="Basic and acidic residues" evidence="6">
    <location>
        <begin position="73"/>
        <end position="88"/>
    </location>
</feature>
<keyword evidence="4" id="KW-0378">Hydrolase</keyword>
<dbReference type="PANTHER" id="PTHR43808:SF8">
    <property type="entry name" value="PEPTIDASE M20 DIMERISATION DOMAIN-CONTAINING PROTEIN"/>
    <property type="match status" value="1"/>
</dbReference>
<feature type="domain" description="Peptidase M20 dimerisation" evidence="7">
    <location>
        <begin position="167"/>
        <end position="288"/>
    </location>
</feature>
<evidence type="ECO:0000256" key="1">
    <source>
        <dbReference type="ARBA" id="ARBA00001947"/>
    </source>
</evidence>
<dbReference type="PROSITE" id="PS00759">
    <property type="entry name" value="ARGE_DAPE_CPG2_2"/>
    <property type="match status" value="1"/>
</dbReference>
<evidence type="ECO:0000256" key="5">
    <source>
        <dbReference type="ARBA" id="ARBA00022833"/>
    </source>
</evidence>
<dbReference type="Gene3D" id="3.30.70.360">
    <property type="match status" value="1"/>
</dbReference>
<evidence type="ECO:0000256" key="6">
    <source>
        <dbReference type="SAM" id="MobiDB-lite"/>
    </source>
</evidence>
<name>A0AA41KB69_9EURY</name>
<protein>
    <submittedName>
        <fullName evidence="8">M20 family metallopeptidase</fullName>
    </submittedName>
</protein>
<evidence type="ECO:0000256" key="2">
    <source>
        <dbReference type="ARBA" id="ARBA00006247"/>
    </source>
</evidence>
<dbReference type="Proteomes" id="UP001166304">
    <property type="component" value="Unassembled WGS sequence"/>
</dbReference>
<dbReference type="Gene3D" id="3.40.630.10">
    <property type="entry name" value="Zn peptidases"/>
    <property type="match status" value="1"/>
</dbReference>
<evidence type="ECO:0000256" key="3">
    <source>
        <dbReference type="ARBA" id="ARBA00022723"/>
    </source>
</evidence>
<dbReference type="InterPro" id="IPR050072">
    <property type="entry name" value="Peptidase_M20A"/>
</dbReference>
<dbReference type="InterPro" id="IPR011650">
    <property type="entry name" value="Peptidase_M20_dimer"/>
</dbReference>
<evidence type="ECO:0000259" key="7">
    <source>
        <dbReference type="Pfam" id="PF07687"/>
    </source>
</evidence>
<dbReference type="EMBL" id="JAHQXE010000001">
    <property type="protein sequence ID" value="MBV0900670.1"/>
    <property type="molecule type" value="Genomic_DNA"/>
</dbReference>
<accession>A0AA41KB69</accession>
<dbReference type="Pfam" id="PF01546">
    <property type="entry name" value="Peptidase_M20"/>
    <property type="match status" value="1"/>
</dbReference>
<dbReference type="SUPFAM" id="SSF53187">
    <property type="entry name" value="Zn-dependent exopeptidases"/>
    <property type="match status" value="1"/>
</dbReference>
<dbReference type="InterPro" id="IPR002933">
    <property type="entry name" value="Peptidase_M20"/>
</dbReference>
<dbReference type="SUPFAM" id="SSF55031">
    <property type="entry name" value="Bacterial exopeptidase dimerisation domain"/>
    <property type="match status" value="1"/>
</dbReference>
<evidence type="ECO:0000313" key="8">
    <source>
        <dbReference type="EMBL" id="MBV0900670.1"/>
    </source>
</evidence>
<feature type="region of interest" description="Disordered" evidence="6">
    <location>
        <begin position="68"/>
        <end position="94"/>
    </location>
</feature>
<gene>
    <name evidence="8" type="ORF">KTS37_02610</name>
</gene>
<proteinExistence type="inferred from homology"/>
<dbReference type="GO" id="GO:0046872">
    <property type="term" value="F:metal ion binding"/>
    <property type="evidence" value="ECO:0007669"/>
    <property type="project" value="UniProtKB-KW"/>
</dbReference>
<evidence type="ECO:0000313" key="9">
    <source>
        <dbReference type="Proteomes" id="UP001166304"/>
    </source>
</evidence>
<dbReference type="GO" id="GO:0016787">
    <property type="term" value="F:hydrolase activity"/>
    <property type="evidence" value="ECO:0007669"/>
    <property type="project" value="UniProtKB-KW"/>
</dbReference>
<dbReference type="RefSeq" id="WP_162412042.1">
    <property type="nucleotide sequence ID" value="NZ_JAHQXE010000001.1"/>
</dbReference>
<feature type="compositionally biased region" description="Basic and acidic residues" evidence="6">
    <location>
        <begin position="225"/>
        <end position="238"/>
    </location>
</feature>
<dbReference type="AlphaFoldDB" id="A0AA41KB69"/>
<comment type="cofactor">
    <cofactor evidence="1">
        <name>Zn(2+)</name>
        <dbReference type="ChEBI" id="CHEBI:29105"/>
    </cofactor>
</comment>
<dbReference type="InterPro" id="IPR001261">
    <property type="entry name" value="ArgE/DapE_CS"/>
</dbReference>
<dbReference type="CDD" id="cd08659">
    <property type="entry name" value="M20_ArgE_DapE-like"/>
    <property type="match status" value="1"/>
</dbReference>